<feature type="region of interest" description="Disordered" evidence="6">
    <location>
        <begin position="593"/>
        <end position="612"/>
    </location>
</feature>
<dbReference type="InterPro" id="IPR051717">
    <property type="entry name" value="MFS_MFSD6"/>
</dbReference>
<evidence type="ECO:0000256" key="1">
    <source>
        <dbReference type="ARBA" id="ARBA00004141"/>
    </source>
</evidence>
<dbReference type="InterPro" id="IPR036259">
    <property type="entry name" value="MFS_trans_sf"/>
</dbReference>
<comment type="similarity">
    <text evidence="2">Belongs to the major facilitator superfamily. MFSD6 family.</text>
</comment>
<feature type="transmembrane region" description="Helical" evidence="7">
    <location>
        <begin position="74"/>
        <end position="96"/>
    </location>
</feature>
<gene>
    <name evidence="9" type="ORF">MNOR_LOCUS15552</name>
</gene>
<dbReference type="AlphaFoldDB" id="A0AAV2QQC7"/>
<dbReference type="PANTHER" id="PTHR16172">
    <property type="entry name" value="MAJOR FACILITATOR SUPERFAMILY DOMAIN-CONTAINING PROTEIN 6-LIKE"/>
    <property type="match status" value="1"/>
</dbReference>
<keyword evidence="3 7" id="KW-0812">Transmembrane</keyword>
<evidence type="ECO:0000256" key="5">
    <source>
        <dbReference type="ARBA" id="ARBA00023136"/>
    </source>
</evidence>
<evidence type="ECO:0000256" key="7">
    <source>
        <dbReference type="SAM" id="Phobius"/>
    </source>
</evidence>
<keyword evidence="4 7" id="KW-1133">Transmembrane helix</keyword>
<dbReference type="PANTHER" id="PTHR16172:SF37">
    <property type="entry name" value="RE36877P"/>
    <property type="match status" value="1"/>
</dbReference>
<evidence type="ECO:0000259" key="8">
    <source>
        <dbReference type="Pfam" id="PF12832"/>
    </source>
</evidence>
<accession>A0AAV2QQC7</accession>
<keyword evidence="5 7" id="KW-0472">Membrane</keyword>
<keyword evidence="10" id="KW-1185">Reference proteome</keyword>
<feature type="transmembrane region" description="Helical" evidence="7">
    <location>
        <begin position="347"/>
        <end position="368"/>
    </location>
</feature>
<dbReference type="Pfam" id="PF12832">
    <property type="entry name" value="MFS_1_like"/>
    <property type="match status" value="1"/>
</dbReference>
<protein>
    <recommendedName>
        <fullName evidence="8">Major facilitator superfamily associated domain-containing protein</fullName>
    </recommendedName>
</protein>
<evidence type="ECO:0000256" key="2">
    <source>
        <dbReference type="ARBA" id="ARBA00005241"/>
    </source>
</evidence>
<organism evidence="9 10">
    <name type="scientific">Meganyctiphanes norvegica</name>
    <name type="common">Northern krill</name>
    <name type="synonym">Thysanopoda norvegica</name>
    <dbReference type="NCBI Taxonomy" id="48144"/>
    <lineage>
        <taxon>Eukaryota</taxon>
        <taxon>Metazoa</taxon>
        <taxon>Ecdysozoa</taxon>
        <taxon>Arthropoda</taxon>
        <taxon>Crustacea</taxon>
        <taxon>Multicrustacea</taxon>
        <taxon>Malacostraca</taxon>
        <taxon>Eumalacostraca</taxon>
        <taxon>Eucarida</taxon>
        <taxon>Euphausiacea</taxon>
        <taxon>Euphausiidae</taxon>
        <taxon>Meganyctiphanes</taxon>
    </lineage>
</organism>
<feature type="transmembrane region" description="Helical" evidence="7">
    <location>
        <begin position="508"/>
        <end position="532"/>
    </location>
</feature>
<dbReference type="GO" id="GO:0016020">
    <property type="term" value="C:membrane"/>
    <property type="evidence" value="ECO:0007669"/>
    <property type="project" value="UniProtKB-SubCell"/>
</dbReference>
<evidence type="ECO:0000256" key="4">
    <source>
        <dbReference type="ARBA" id="ARBA00022989"/>
    </source>
</evidence>
<feature type="transmembrane region" description="Helical" evidence="7">
    <location>
        <begin position="388"/>
        <end position="409"/>
    </location>
</feature>
<evidence type="ECO:0000313" key="10">
    <source>
        <dbReference type="Proteomes" id="UP001497623"/>
    </source>
</evidence>
<dbReference type="Gene3D" id="1.20.1250.20">
    <property type="entry name" value="MFS general substrate transporter like domains"/>
    <property type="match status" value="3"/>
</dbReference>
<comment type="caution">
    <text evidence="9">The sequence shown here is derived from an EMBL/GenBank/DDBJ whole genome shotgun (WGS) entry which is preliminary data.</text>
</comment>
<comment type="subcellular location">
    <subcellularLocation>
        <location evidence="1">Membrane</location>
        <topology evidence="1">Multi-pass membrane protein</topology>
    </subcellularLocation>
</comment>
<feature type="transmembrane region" description="Helical" evidence="7">
    <location>
        <begin position="232"/>
        <end position="252"/>
    </location>
</feature>
<dbReference type="EMBL" id="CAXKWB010009772">
    <property type="protein sequence ID" value="CAL4096032.1"/>
    <property type="molecule type" value="Genomic_DNA"/>
</dbReference>
<proteinExistence type="inferred from homology"/>
<feature type="transmembrane region" description="Helical" evidence="7">
    <location>
        <begin position="273"/>
        <end position="290"/>
    </location>
</feature>
<feature type="transmembrane region" description="Helical" evidence="7">
    <location>
        <begin position="302"/>
        <end position="327"/>
    </location>
</feature>
<feature type="domain" description="Major facilitator superfamily associated" evidence="8">
    <location>
        <begin position="13"/>
        <end position="511"/>
    </location>
</feature>
<evidence type="ECO:0000256" key="6">
    <source>
        <dbReference type="SAM" id="MobiDB-lite"/>
    </source>
</evidence>
<reference evidence="9 10" key="1">
    <citation type="submission" date="2024-05" db="EMBL/GenBank/DDBJ databases">
        <authorList>
            <person name="Wallberg A."/>
        </authorList>
    </citation>
    <scope>NUCLEOTIDE SEQUENCE [LARGE SCALE GENOMIC DNA]</scope>
</reference>
<feature type="transmembrane region" description="Helical" evidence="7">
    <location>
        <begin position="44"/>
        <end position="62"/>
    </location>
</feature>
<sequence>MMSPTINKTLAPVKIHNFFKYGAGAVISFLPVIARQKGVPAEAIGLMWTILPLVNIFAYLFLSQLADRYNSHRSFFIIGLCITFVGKLSFCVTPSIPIPDTSLGSANTTDTYKLLKYTCVDNIHLISMCHVYSHFKSENQICSDNNMSEKRNCTLNCLNNDNIEFVSNYSTTSVCRRKDCLISEIEESIVKKMNVSCNSIKAISCSLECDPLKNGILRKSLSARESVSTFEFWLLVLSLVLLYGGNSISTTMCDTATFKLLGDKPNNYGVQRLWGSLGWGLMGIALGAVVDHFSKGLPDRDYTSAFVVALILMFGAVISGVLIHFRITKKPKNEQGRVWGVLGKFKVLLFMLCIIVVGMSQGILWTFLFMLMEDVAVVWDSGFTELNLLQGLVLGTCCFIGEVPAMFLSGHVIKKIGNIRTFSLALTTYSVRFLLHSFVTNPWWFLPIEVLHSMSFGIFYPNMSSYASKIAPPGRSATMQGIVKAAFGAGYSSGSLAGGVLFKKYGGSQMFFCVGLLDTGFTIFFITCQILYARHFKKKSTDEAEVGNNIRPSILNEDETISDENTLLNDEETISQENIASYTSQWAAAHDDMDAASHSGSNSDIEIFQKSK</sequence>
<feature type="transmembrane region" description="Helical" evidence="7">
    <location>
        <begin position="444"/>
        <end position="461"/>
    </location>
</feature>
<dbReference type="SUPFAM" id="SSF103473">
    <property type="entry name" value="MFS general substrate transporter"/>
    <property type="match status" value="1"/>
</dbReference>
<evidence type="ECO:0000313" key="9">
    <source>
        <dbReference type="EMBL" id="CAL4096032.1"/>
    </source>
</evidence>
<dbReference type="InterPro" id="IPR024989">
    <property type="entry name" value="MFS_assoc_dom"/>
</dbReference>
<name>A0AAV2QQC7_MEGNR</name>
<evidence type="ECO:0000256" key="3">
    <source>
        <dbReference type="ARBA" id="ARBA00022692"/>
    </source>
</evidence>
<dbReference type="Proteomes" id="UP001497623">
    <property type="component" value="Unassembled WGS sequence"/>
</dbReference>